<dbReference type="EMBL" id="JAJJMB010017679">
    <property type="protein sequence ID" value="KAI3836076.1"/>
    <property type="molecule type" value="Genomic_DNA"/>
</dbReference>
<reference evidence="2" key="1">
    <citation type="submission" date="2022-04" db="EMBL/GenBank/DDBJ databases">
        <title>A functionally conserved STORR gene fusion in Papaver species that diverged 16.8 million years ago.</title>
        <authorList>
            <person name="Catania T."/>
        </authorList>
    </citation>
    <scope>NUCLEOTIDE SEQUENCE</scope>
    <source>
        <strain evidence="2">S-188037</strain>
    </source>
</reference>
<name>A0AAD4RWF5_9MAGN</name>
<dbReference type="AlphaFoldDB" id="A0AAD4RWF5"/>
<evidence type="ECO:0000313" key="2">
    <source>
        <dbReference type="EMBL" id="KAI3836076.1"/>
    </source>
</evidence>
<accession>A0AAD4RWF5</accession>
<evidence type="ECO:0000313" key="3">
    <source>
        <dbReference type="Proteomes" id="UP001202328"/>
    </source>
</evidence>
<comment type="caution">
    <text evidence="2">The sequence shown here is derived from an EMBL/GenBank/DDBJ whole genome shotgun (WGS) entry which is preliminary data.</text>
</comment>
<organism evidence="2 3">
    <name type="scientific">Papaver atlanticum</name>
    <dbReference type="NCBI Taxonomy" id="357466"/>
    <lineage>
        <taxon>Eukaryota</taxon>
        <taxon>Viridiplantae</taxon>
        <taxon>Streptophyta</taxon>
        <taxon>Embryophyta</taxon>
        <taxon>Tracheophyta</taxon>
        <taxon>Spermatophyta</taxon>
        <taxon>Magnoliopsida</taxon>
        <taxon>Ranunculales</taxon>
        <taxon>Papaveraceae</taxon>
        <taxon>Papaveroideae</taxon>
        <taxon>Papaver</taxon>
    </lineage>
</organism>
<dbReference type="Proteomes" id="UP001202328">
    <property type="component" value="Unassembled WGS sequence"/>
</dbReference>
<gene>
    <name evidence="2" type="ORF">MKW98_016380</name>
</gene>
<proteinExistence type="predicted"/>
<sequence>MLCCNCGFLGSIQISGTIIVDRTYWKILPVMKKDVDGSKQSVKGQATTISSHAPVNE</sequence>
<feature type="region of interest" description="Disordered" evidence="1">
    <location>
        <begin position="38"/>
        <end position="57"/>
    </location>
</feature>
<keyword evidence="3" id="KW-1185">Reference proteome</keyword>
<evidence type="ECO:0000256" key="1">
    <source>
        <dbReference type="SAM" id="MobiDB-lite"/>
    </source>
</evidence>
<protein>
    <submittedName>
        <fullName evidence="2">Uncharacterized protein</fullName>
    </submittedName>
</protein>